<dbReference type="RefSeq" id="XP_024697460.1">
    <property type="nucleotide sequence ID" value="XM_024835690.1"/>
</dbReference>
<gene>
    <name evidence="1" type="ORF">P168DRAFT_278414</name>
</gene>
<proteinExistence type="predicted"/>
<dbReference type="Proteomes" id="UP000234254">
    <property type="component" value="Unassembled WGS sequence"/>
</dbReference>
<keyword evidence="2" id="KW-1185">Reference proteome</keyword>
<dbReference type="OrthoDB" id="4760831at2759"/>
<sequence length="165" mass="18221">METIVARQTPELRASLAEIHARLVKETNQPDRELFYTPIHVSSAKNPSITLRPLYRGPRKVTAPERTCELADGKVLISILIGEKTAIPDVNPIANIKVEAVFESNSNSSLCRVTMPVAVWDMLKRSEAYSFVAYAESHNLLLDQPGPSSVLESRAGNVQLPAKEK</sequence>
<protein>
    <submittedName>
        <fullName evidence="1">Uncharacterized protein</fullName>
    </submittedName>
</protein>
<accession>A0A2I1DG69</accession>
<reference evidence="1" key="1">
    <citation type="submission" date="2016-12" db="EMBL/GenBank/DDBJ databases">
        <title>The genomes of Aspergillus section Nigri reveals drivers in fungal speciation.</title>
        <authorList>
            <consortium name="DOE Joint Genome Institute"/>
            <person name="Vesth T.C."/>
            <person name="Nybo J."/>
            <person name="Theobald S."/>
            <person name="Brandl J."/>
            <person name="Frisvad J.C."/>
            <person name="Nielsen K.F."/>
            <person name="Lyhne E.K."/>
            <person name="Kogle M.E."/>
            <person name="Kuo A."/>
            <person name="Riley R."/>
            <person name="Clum A."/>
            <person name="Nolan M."/>
            <person name="Lipzen A."/>
            <person name="Salamov A."/>
            <person name="Henrissat B."/>
            <person name="Wiebenga A."/>
            <person name="De vries R.P."/>
            <person name="Grigoriev I.V."/>
            <person name="Mortensen U.H."/>
            <person name="Andersen M.R."/>
            <person name="Baker S.E."/>
        </authorList>
    </citation>
    <scope>NUCLEOTIDE SEQUENCE</scope>
    <source>
        <strain evidence="1">IBT 28561</strain>
    </source>
</reference>
<evidence type="ECO:0000313" key="2">
    <source>
        <dbReference type="Proteomes" id="UP000234254"/>
    </source>
</evidence>
<evidence type="ECO:0000313" key="1">
    <source>
        <dbReference type="EMBL" id="PKY08866.1"/>
    </source>
</evidence>
<dbReference type="EMBL" id="MSFM01000001">
    <property type="protein sequence ID" value="PKY08866.1"/>
    <property type="molecule type" value="Genomic_DNA"/>
</dbReference>
<dbReference type="GeneID" id="36543214"/>
<name>A0A2I1DG69_ASPC2</name>
<organism evidence="1 2">
    <name type="scientific">Aspergillus campestris (strain IBT 28561)</name>
    <dbReference type="NCBI Taxonomy" id="1392248"/>
    <lineage>
        <taxon>Eukaryota</taxon>
        <taxon>Fungi</taxon>
        <taxon>Dikarya</taxon>
        <taxon>Ascomycota</taxon>
        <taxon>Pezizomycotina</taxon>
        <taxon>Eurotiomycetes</taxon>
        <taxon>Eurotiomycetidae</taxon>
        <taxon>Eurotiales</taxon>
        <taxon>Aspergillaceae</taxon>
        <taxon>Aspergillus</taxon>
        <taxon>Aspergillus subgen. Circumdati</taxon>
    </lineage>
</organism>
<dbReference type="AlphaFoldDB" id="A0A2I1DG69"/>
<comment type="caution">
    <text evidence="1">The sequence shown here is derived from an EMBL/GenBank/DDBJ whole genome shotgun (WGS) entry which is preliminary data.</text>
</comment>
<dbReference type="VEuPathDB" id="FungiDB:P168DRAFT_278414"/>